<evidence type="ECO:0000256" key="2">
    <source>
        <dbReference type="SAM" id="Phobius"/>
    </source>
</evidence>
<keyword evidence="2" id="KW-0472">Membrane</keyword>
<dbReference type="EMBL" id="JAWXYB010000018">
    <property type="protein sequence ID" value="MDX5931747.1"/>
    <property type="molecule type" value="Genomic_DNA"/>
</dbReference>
<feature type="transmembrane region" description="Helical" evidence="2">
    <location>
        <begin position="424"/>
        <end position="449"/>
    </location>
</feature>
<protein>
    <submittedName>
        <fullName evidence="3">DotA/TraY family protein</fullName>
    </submittedName>
</protein>
<feature type="region of interest" description="Disordered" evidence="1">
    <location>
        <begin position="681"/>
        <end position="719"/>
    </location>
</feature>
<feature type="transmembrane region" description="Helical" evidence="2">
    <location>
        <begin position="549"/>
        <end position="572"/>
    </location>
</feature>
<proteinExistence type="predicted"/>
<dbReference type="InterPro" id="IPR027628">
    <property type="entry name" value="DotA_TraY"/>
</dbReference>
<dbReference type="AlphaFoldDB" id="A0AAW9DTV9"/>
<feature type="transmembrane region" description="Helical" evidence="2">
    <location>
        <begin position="504"/>
        <end position="529"/>
    </location>
</feature>
<evidence type="ECO:0000256" key="1">
    <source>
        <dbReference type="SAM" id="MobiDB-lite"/>
    </source>
</evidence>
<feature type="transmembrane region" description="Helical" evidence="2">
    <location>
        <begin position="469"/>
        <end position="497"/>
    </location>
</feature>
<feature type="transmembrane region" description="Helical" evidence="2">
    <location>
        <begin position="607"/>
        <end position="626"/>
    </location>
</feature>
<evidence type="ECO:0000313" key="3">
    <source>
        <dbReference type="EMBL" id="MDX5931747.1"/>
    </source>
</evidence>
<comment type="caution">
    <text evidence="3">The sequence shown here is derived from an EMBL/GenBank/DDBJ whole genome shotgun (WGS) entry which is preliminary data.</text>
</comment>
<keyword evidence="4" id="KW-1185">Reference proteome</keyword>
<feature type="transmembrane region" description="Helical" evidence="2">
    <location>
        <begin position="95"/>
        <end position="118"/>
    </location>
</feature>
<feature type="transmembrane region" description="Helical" evidence="2">
    <location>
        <begin position="44"/>
        <end position="65"/>
    </location>
</feature>
<gene>
    <name evidence="3" type="ORF">SIL87_13335</name>
</gene>
<dbReference type="RefSeq" id="WP_319614640.1">
    <property type="nucleotide sequence ID" value="NZ_JAWXYB010000018.1"/>
</dbReference>
<evidence type="ECO:0000313" key="4">
    <source>
        <dbReference type="Proteomes" id="UP001279553"/>
    </source>
</evidence>
<accession>A0AAW9DTV9</accession>
<keyword evidence="2" id="KW-0812">Transmembrane</keyword>
<name>A0AAW9DTV9_ACIAO</name>
<keyword evidence="2" id="KW-1133">Transmembrane helix</keyword>
<organism evidence="3 4">
    <name type="scientific">Acidiphilium acidophilum</name>
    <name type="common">Thiobacillus acidophilus</name>
    <dbReference type="NCBI Taxonomy" id="76588"/>
    <lineage>
        <taxon>Bacteria</taxon>
        <taxon>Pseudomonadati</taxon>
        <taxon>Pseudomonadota</taxon>
        <taxon>Alphaproteobacteria</taxon>
        <taxon>Acetobacterales</taxon>
        <taxon>Acidocellaceae</taxon>
        <taxon>Acidiphilium</taxon>
    </lineage>
</organism>
<dbReference type="Proteomes" id="UP001279553">
    <property type="component" value="Unassembled WGS sequence"/>
</dbReference>
<feature type="transmembrane region" description="Helical" evidence="2">
    <location>
        <begin position="12"/>
        <end position="32"/>
    </location>
</feature>
<sequence>MGSFVIPSGDYVNAMFLMIFGPIWTAIVNSGLNFGAVGSAGGGVFGPAFMVYNLAIMGLTLFYIVKIVLEGVVGTAYHGEWLGKSFHGFFTPMRVIIMLALIAPVSSGFSISQIIVLWTAGQAIAVADGISNTMLISILKTGLVFNPQIMPSSRQVASSLLQDLVCVDTYNSGASGGPALMTSSSTGSGTTHGVEFGGRPGTNISPSACGTIIVSSASQPKSSAEINGINAMMPILNPVALKITNGALGQPTQNTSTGSVLSGSTSGIPSNAVSLAAQAYSEAVQSAVASQVTAANSGLTNSWSTALQNDGFGALGSFQIQVSSLDQKIADFSAAQPDITGPATADLPAGYGYQQTSAAAMSYIENDNQLAATPGSLAGQITNPLGNLKSGSLMARIIDPVLIRLNGSILSDVKSLSSSTSNPIGALQTLGITLMVSGLTAYSILLLGVGSLGAATGNLVGNAAGAGKAASFVIGFIKPVALMLIAGPILAGGILAYVIPAMLYIMYTFAVIGWVAAVFVGVVGAPLWAASHAVPDGEGFVPAGASQGYKLLLSIFAKPALIVFGFFAAMLLFSAGEYLINKTFIFVANGVLQSSMGGSVAQGVAGALMSLIGTLIYVGILVVVYWKLGEWSFGLVNLVPDRALDWIGLNDISMSEEGVHGEVYGGVVSHTRTVQGAVVQPLPERAGGGGNGNESGETGSNATPAAKTLETDVLPERNT</sequence>
<dbReference type="NCBIfam" id="TIGR04346">
    <property type="entry name" value="DotA_TraY"/>
    <property type="match status" value="1"/>
</dbReference>
<reference evidence="3 4" key="1">
    <citation type="submission" date="2023-11" db="EMBL/GenBank/DDBJ databases">
        <title>MicrobeMod: A computational toolkit for identifying prokaryotic methylation and restriction-modification with nanopore sequencing.</title>
        <authorList>
            <person name="Crits-Christoph A."/>
            <person name="Kang S.C."/>
            <person name="Lee H."/>
            <person name="Ostrov N."/>
        </authorList>
    </citation>
    <scope>NUCLEOTIDE SEQUENCE [LARGE SCALE GENOMIC DNA]</scope>
    <source>
        <strain evidence="3 4">DSMZ 700</strain>
    </source>
</reference>